<reference evidence="1 2" key="1">
    <citation type="submission" date="2013-03" db="EMBL/GenBank/DDBJ databases">
        <title>The Genome Sequence of Acinetobacter tandoii CIP 107469.</title>
        <authorList>
            <consortium name="The Broad Institute Genome Sequencing Platform"/>
            <consortium name="The Broad Institute Genome Sequencing Center for Infectious Disease"/>
            <person name="Cerqueira G."/>
            <person name="Feldgarden M."/>
            <person name="Courvalin P."/>
            <person name="Perichon B."/>
            <person name="Grillot-Courvalin C."/>
            <person name="Clermont D."/>
            <person name="Rocha E."/>
            <person name="Yoon E.-J."/>
            <person name="Nemec A."/>
            <person name="Walker B."/>
            <person name="Young S.K."/>
            <person name="Zeng Q."/>
            <person name="Gargeya S."/>
            <person name="Fitzgerald M."/>
            <person name="Haas B."/>
            <person name="Abouelleil A."/>
            <person name="Alvarado L."/>
            <person name="Arachchi H.M."/>
            <person name="Berlin A.M."/>
            <person name="Chapman S.B."/>
            <person name="Dewar J."/>
            <person name="Goldberg J."/>
            <person name="Griggs A."/>
            <person name="Gujja S."/>
            <person name="Hansen M."/>
            <person name="Howarth C."/>
            <person name="Imamovic A."/>
            <person name="Larimer J."/>
            <person name="McCowan C."/>
            <person name="Murphy C."/>
            <person name="Neiman D."/>
            <person name="Pearson M."/>
            <person name="Priest M."/>
            <person name="Roberts A."/>
            <person name="Saif S."/>
            <person name="Shea T."/>
            <person name="Sisk P."/>
            <person name="Sykes S."/>
            <person name="Wortman J."/>
            <person name="Nusbaum C."/>
            <person name="Birren B."/>
        </authorList>
    </citation>
    <scope>NUCLEOTIDE SEQUENCE [LARGE SCALE GENOMIC DNA]</scope>
    <source>
        <strain evidence="1 2">CIP 107469</strain>
    </source>
</reference>
<comment type="caution">
    <text evidence="1">The sequence shown here is derived from an EMBL/GenBank/DDBJ whole genome shotgun (WGS) entry which is preliminary data.</text>
</comment>
<dbReference type="RefSeq" id="WP_016167107.1">
    <property type="nucleotide sequence ID" value="NZ_JHZG01000001.1"/>
</dbReference>
<dbReference type="EMBL" id="AQFM01000037">
    <property type="protein sequence ID" value="EOR07167.1"/>
    <property type="molecule type" value="Genomic_DNA"/>
</dbReference>
<keyword evidence="2" id="KW-1185">Reference proteome</keyword>
<gene>
    <name evidence="1" type="ORF">I593_02054</name>
</gene>
<dbReference type="Proteomes" id="UP000016201">
    <property type="component" value="Unassembled WGS sequence"/>
</dbReference>
<proteinExistence type="predicted"/>
<organism evidence="1 2">
    <name type="scientific">Acinetobacter tandoii DSM 14970 = CIP 107469</name>
    <dbReference type="NCBI Taxonomy" id="1120927"/>
    <lineage>
        <taxon>Bacteria</taxon>
        <taxon>Pseudomonadati</taxon>
        <taxon>Pseudomonadota</taxon>
        <taxon>Gammaproteobacteria</taxon>
        <taxon>Moraxellales</taxon>
        <taxon>Moraxellaceae</taxon>
        <taxon>Acinetobacter</taxon>
    </lineage>
</organism>
<protein>
    <submittedName>
        <fullName evidence="1">Uncharacterized protein</fullName>
    </submittedName>
</protein>
<name>R9AYA9_9GAMM</name>
<evidence type="ECO:0000313" key="2">
    <source>
        <dbReference type="Proteomes" id="UP000016201"/>
    </source>
</evidence>
<dbReference type="AlphaFoldDB" id="R9AYA9"/>
<evidence type="ECO:0000313" key="1">
    <source>
        <dbReference type="EMBL" id="EOR07167.1"/>
    </source>
</evidence>
<sequence length="78" mass="8755">MIQEKIIGNLSAQDILLRELSKIKFFLLILTGIFLSACSPLDKNDKEIVVNDLNLINLTYSHLDGLSGDVFKFDVTTK</sequence>
<accession>R9AYA9</accession>